<reference evidence="1 2" key="1">
    <citation type="submission" date="2019-02" db="EMBL/GenBank/DDBJ databases">
        <title>Deep-cultivation of Planctomycetes and their phenomic and genomic characterization uncovers novel biology.</title>
        <authorList>
            <person name="Wiegand S."/>
            <person name="Jogler M."/>
            <person name="Boedeker C."/>
            <person name="Pinto D."/>
            <person name="Vollmers J."/>
            <person name="Rivas-Marin E."/>
            <person name="Kohn T."/>
            <person name="Peeters S.H."/>
            <person name="Heuer A."/>
            <person name="Rast P."/>
            <person name="Oberbeckmann S."/>
            <person name="Bunk B."/>
            <person name="Jeske O."/>
            <person name="Meyerdierks A."/>
            <person name="Storesund J.E."/>
            <person name="Kallscheuer N."/>
            <person name="Luecker S."/>
            <person name="Lage O.M."/>
            <person name="Pohl T."/>
            <person name="Merkel B.J."/>
            <person name="Hornburger P."/>
            <person name="Mueller R.-W."/>
            <person name="Bruemmer F."/>
            <person name="Labrenz M."/>
            <person name="Spormann A.M."/>
            <person name="Op Den Camp H."/>
            <person name="Overmann J."/>
            <person name="Amann R."/>
            <person name="Jetten M.S.M."/>
            <person name="Mascher T."/>
            <person name="Medema M.H."/>
            <person name="Devos D.P."/>
            <person name="Kaster A.-K."/>
            <person name="Ovreas L."/>
            <person name="Rohde M."/>
            <person name="Galperin M.Y."/>
            <person name="Jogler C."/>
        </authorList>
    </citation>
    <scope>NUCLEOTIDE SEQUENCE [LARGE SCALE GENOMIC DNA]</scope>
    <source>
        <strain evidence="1 2">Pla111</strain>
    </source>
</reference>
<evidence type="ECO:0000313" key="1">
    <source>
        <dbReference type="EMBL" id="TWT47582.1"/>
    </source>
</evidence>
<accession>A0A5C5WD41</accession>
<protein>
    <recommendedName>
        <fullName evidence="3">Tetratricopeptide repeat protein</fullName>
    </recommendedName>
</protein>
<dbReference type="InterPro" id="IPR011990">
    <property type="entry name" value="TPR-like_helical_dom_sf"/>
</dbReference>
<name>A0A5C5WD41_9BACT</name>
<dbReference type="Gene3D" id="1.25.40.10">
    <property type="entry name" value="Tetratricopeptide repeat domain"/>
    <property type="match status" value="1"/>
</dbReference>
<organism evidence="1 2">
    <name type="scientific">Botrimarina hoheduenensis</name>
    <dbReference type="NCBI Taxonomy" id="2528000"/>
    <lineage>
        <taxon>Bacteria</taxon>
        <taxon>Pseudomonadati</taxon>
        <taxon>Planctomycetota</taxon>
        <taxon>Planctomycetia</taxon>
        <taxon>Pirellulales</taxon>
        <taxon>Lacipirellulaceae</taxon>
        <taxon>Botrimarina</taxon>
    </lineage>
</organism>
<gene>
    <name evidence="1" type="ORF">Pla111_11970</name>
</gene>
<keyword evidence="2" id="KW-1185">Reference proteome</keyword>
<dbReference type="OrthoDB" id="1494498at2"/>
<dbReference type="AlphaFoldDB" id="A0A5C5WD41"/>
<dbReference type="EMBL" id="SJPH01000002">
    <property type="protein sequence ID" value="TWT47582.1"/>
    <property type="molecule type" value="Genomic_DNA"/>
</dbReference>
<dbReference type="SUPFAM" id="SSF48452">
    <property type="entry name" value="TPR-like"/>
    <property type="match status" value="1"/>
</dbReference>
<dbReference type="RefSeq" id="WP_146572299.1">
    <property type="nucleotide sequence ID" value="NZ_SJPH01000002.1"/>
</dbReference>
<dbReference type="Proteomes" id="UP000318995">
    <property type="component" value="Unassembled WGS sequence"/>
</dbReference>
<sequence>MTGGEIQEALRARRFTDIRIRLLAEGNTDRCGEEKRLELYRRALARVELRLGNARAAAALLTSLVESNPLPGAGDYNERGACYWLMEDREAAIRDWREGLRCKYGDGAGNLSPALLLYYPAVALSDEALRQEAIEAIEQRLNTGWAKNWPAPLGRYLLDQADDAELAQEIAREHPISQPDERCRFEFYRAIKAFERGDEPLAIRRCQCAVAIEQQTTSSTEFVLADHMVRQAAA</sequence>
<evidence type="ECO:0000313" key="2">
    <source>
        <dbReference type="Proteomes" id="UP000318995"/>
    </source>
</evidence>
<proteinExistence type="predicted"/>
<evidence type="ECO:0008006" key="3">
    <source>
        <dbReference type="Google" id="ProtNLM"/>
    </source>
</evidence>
<comment type="caution">
    <text evidence="1">The sequence shown here is derived from an EMBL/GenBank/DDBJ whole genome shotgun (WGS) entry which is preliminary data.</text>
</comment>